<feature type="transmembrane region" description="Helical" evidence="7">
    <location>
        <begin position="76"/>
        <end position="95"/>
    </location>
</feature>
<dbReference type="PANTHER" id="PTHR23501:SF191">
    <property type="entry name" value="VACUOLAR BASIC AMINO ACID TRANSPORTER 4"/>
    <property type="match status" value="1"/>
</dbReference>
<protein>
    <submittedName>
        <fullName evidence="9">MFS transporter</fullName>
    </submittedName>
</protein>
<dbReference type="PRINTS" id="PR01036">
    <property type="entry name" value="TCRTETB"/>
</dbReference>
<keyword evidence="2" id="KW-0813">Transport</keyword>
<evidence type="ECO:0000256" key="2">
    <source>
        <dbReference type="ARBA" id="ARBA00022448"/>
    </source>
</evidence>
<feature type="transmembrane region" description="Helical" evidence="7">
    <location>
        <begin position="395"/>
        <end position="413"/>
    </location>
</feature>
<dbReference type="Gene3D" id="1.20.1250.20">
    <property type="entry name" value="MFS general substrate transporter like domains"/>
    <property type="match status" value="1"/>
</dbReference>
<feature type="transmembrane region" description="Helical" evidence="7">
    <location>
        <begin position="164"/>
        <end position="183"/>
    </location>
</feature>
<dbReference type="PANTHER" id="PTHR23501">
    <property type="entry name" value="MAJOR FACILITATOR SUPERFAMILY"/>
    <property type="match status" value="1"/>
</dbReference>
<dbReference type="GO" id="GO:0005886">
    <property type="term" value="C:plasma membrane"/>
    <property type="evidence" value="ECO:0007669"/>
    <property type="project" value="UniProtKB-SubCell"/>
</dbReference>
<evidence type="ECO:0000256" key="5">
    <source>
        <dbReference type="ARBA" id="ARBA00022989"/>
    </source>
</evidence>
<feature type="transmembrane region" description="Helical" evidence="7">
    <location>
        <begin position="260"/>
        <end position="280"/>
    </location>
</feature>
<dbReference type="InterPro" id="IPR020846">
    <property type="entry name" value="MFS_dom"/>
</dbReference>
<dbReference type="FunFam" id="1.20.1720.10:FF:000004">
    <property type="entry name" value="EmrB/QacA family drug resistance transporter"/>
    <property type="match status" value="1"/>
</dbReference>
<evidence type="ECO:0000313" key="9">
    <source>
        <dbReference type="EMBL" id="OKL37271.1"/>
    </source>
</evidence>
<organism evidence="9 10">
    <name type="scientific">Domibacillus mangrovi</name>
    <dbReference type="NCBI Taxonomy" id="1714354"/>
    <lineage>
        <taxon>Bacteria</taxon>
        <taxon>Bacillati</taxon>
        <taxon>Bacillota</taxon>
        <taxon>Bacilli</taxon>
        <taxon>Bacillales</taxon>
        <taxon>Bacillaceae</taxon>
        <taxon>Domibacillus</taxon>
    </lineage>
</organism>
<dbReference type="InterPro" id="IPR011701">
    <property type="entry name" value="MFS"/>
</dbReference>
<reference evidence="9 10" key="1">
    <citation type="submission" date="2016-12" db="EMBL/GenBank/DDBJ databases">
        <title>Domibacillus sp. SAOS 44 whole genome sequencing.</title>
        <authorList>
            <person name="Verma A."/>
            <person name="Krishnamurthi S."/>
        </authorList>
    </citation>
    <scope>NUCLEOTIDE SEQUENCE [LARGE SCALE GENOMIC DNA]</scope>
    <source>
        <strain evidence="9 10">SAOS 44</strain>
    </source>
</reference>
<dbReference type="GO" id="GO:0022857">
    <property type="term" value="F:transmembrane transporter activity"/>
    <property type="evidence" value="ECO:0007669"/>
    <property type="project" value="InterPro"/>
</dbReference>
<gene>
    <name evidence="9" type="ORF">BLL40_06765</name>
</gene>
<dbReference type="EMBL" id="MRWQ01000005">
    <property type="protein sequence ID" value="OKL37271.1"/>
    <property type="molecule type" value="Genomic_DNA"/>
</dbReference>
<dbReference type="CDD" id="cd17502">
    <property type="entry name" value="MFS_Azr1_MDR_like"/>
    <property type="match status" value="1"/>
</dbReference>
<feature type="transmembrane region" description="Helical" evidence="7">
    <location>
        <begin position="101"/>
        <end position="122"/>
    </location>
</feature>
<feature type="domain" description="Major facilitator superfamily (MFS) profile" evidence="8">
    <location>
        <begin position="11"/>
        <end position="483"/>
    </location>
</feature>
<keyword evidence="4 7" id="KW-0812">Transmembrane</keyword>
<evidence type="ECO:0000256" key="3">
    <source>
        <dbReference type="ARBA" id="ARBA00022475"/>
    </source>
</evidence>
<evidence type="ECO:0000256" key="1">
    <source>
        <dbReference type="ARBA" id="ARBA00004651"/>
    </source>
</evidence>
<evidence type="ECO:0000256" key="7">
    <source>
        <dbReference type="SAM" id="Phobius"/>
    </source>
</evidence>
<accession>A0A1Q5P543</accession>
<feature type="transmembrane region" description="Helical" evidence="7">
    <location>
        <begin position="460"/>
        <end position="479"/>
    </location>
</feature>
<evidence type="ECO:0000256" key="6">
    <source>
        <dbReference type="ARBA" id="ARBA00023136"/>
    </source>
</evidence>
<keyword evidence="6 7" id="KW-0472">Membrane</keyword>
<feature type="transmembrane region" description="Helical" evidence="7">
    <location>
        <begin position="221"/>
        <end position="239"/>
    </location>
</feature>
<comment type="caution">
    <text evidence="9">The sequence shown here is derived from an EMBL/GenBank/DDBJ whole genome shotgun (WGS) entry which is preliminary data.</text>
</comment>
<feature type="transmembrane region" description="Helical" evidence="7">
    <location>
        <begin position="292"/>
        <end position="309"/>
    </location>
</feature>
<proteinExistence type="predicted"/>
<feature type="transmembrane region" description="Helical" evidence="7">
    <location>
        <begin position="45"/>
        <end position="64"/>
    </location>
</feature>
<dbReference type="InterPro" id="IPR004638">
    <property type="entry name" value="EmrB-like"/>
</dbReference>
<dbReference type="InterPro" id="IPR036259">
    <property type="entry name" value="MFS_trans_sf"/>
</dbReference>
<sequence>MKERQTNRPLVLVAVMMAMFMGAIEATIVATAMPDIVAELGSFSLYSWVFSSYLLMNAATVLIYGKFSDIFGRRPVLFVGIAIFLIGSVLCGFAASMEQMILFRFIQGIGAGAVMPVAATIVGDIYTKEERAKVQGYLASVWGISAVSGPALGGLLVEFVSWRWVFWINVPIGIISIIMLFLFLDEQVEKKKPNIDYIGTVLFLISISSFMYLLVEAGKTEFMIPLLIVGMISLVFFVFHEQRTPVPMIPFHLWRMRPILIANLVSLMTGIMLIGISTFLPMYVQSVMGKSATVAGFTLTAMSIGWPIASSLSGRLLLFIGYRTTTLIGGAALLAGGLMFAFMDPSYGPWWAAASSFVTGIGMGLTSTAFIVSIQNAVDWHERGAATASNIFMRNIGNTIGAALLGGVLNIRLTTYLQNNQNASDNLTIDSINELLGENGQMSESARFILSEGLTTSLHIVYWVVFLFAVVSFILLLFLKKGE</sequence>
<feature type="transmembrane region" description="Helical" evidence="7">
    <location>
        <begin position="195"/>
        <end position="215"/>
    </location>
</feature>
<dbReference type="OrthoDB" id="9807274at2"/>
<evidence type="ECO:0000256" key="4">
    <source>
        <dbReference type="ARBA" id="ARBA00022692"/>
    </source>
</evidence>
<evidence type="ECO:0000259" key="8">
    <source>
        <dbReference type="PROSITE" id="PS50850"/>
    </source>
</evidence>
<keyword evidence="10" id="KW-1185">Reference proteome</keyword>
<name>A0A1Q5P543_9BACI</name>
<dbReference type="NCBIfam" id="TIGR00711">
    <property type="entry name" value="efflux_EmrB"/>
    <property type="match status" value="1"/>
</dbReference>
<feature type="transmembrane region" description="Helical" evidence="7">
    <location>
        <begin position="134"/>
        <end position="152"/>
    </location>
</feature>
<feature type="transmembrane region" description="Helical" evidence="7">
    <location>
        <begin position="12"/>
        <end position="33"/>
    </location>
</feature>
<dbReference type="Pfam" id="PF07690">
    <property type="entry name" value="MFS_1"/>
    <property type="match status" value="1"/>
</dbReference>
<keyword evidence="3" id="KW-1003">Cell membrane</keyword>
<keyword evidence="5 7" id="KW-1133">Transmembrane helix</keyword>
<dbReference type="SUPFAM" id="SSF103473">
    <property type="entry name" value="MFS general substrate transporter"/>
    <property type="match status" value="1"/>
</dbReference>
<comment type="subcellular location">
    <subcellularLocation>
        <location evidence="1">Cell membrane</location>
        <topology evidence="1">Multi-pass membrane protein</topology>
    </subcellularLocation>
</comment>
<dbReference type="Proteomes" id="UP000186524">
    <property type="component" value="Unassembled WGS sequence"/>
</dbReference>
<feature type="transmembrane region" description="Helical" evidence="7">
    <location>
        <begin position="316"/>
        <end position="343"/>
    </location>
</feature>
<evidence type="ECO:0000313" key="10">
    <source>
        <dbReference type="Proteomes" id="UP000186524"/>
    </source>
</evidence>
<dbReference type="RefSeq" id="WP_073711142.1">
    <property type="nucleotide sequence ID" value="NZ_MRWQ01000005.1"/>
</dbReference>
<dbReference type="PROSITE" id="PS50850">
    <property type="entry name" value="MFS"/>
    <property type="match status" value="1"/>
</dbReference>
<dbReference type="AlphaFoldDB" id="A0A1Q5P543"/>
<dbReference type="STRING" id="1714354.BLL40_06765"/>
<dbReference type="Gene3D" id="1.20.1720.10">
    <property type="entry name" value="Multidrug resistance protein D"/>
    <property type="match status" value="1"/>
</dbReference>
<feature type="transmembrane region" description="Helical" evidence="7">
    <location>
        <begin position="349"/>
        <end position="374"/>
    </location>
</feature>